<keyword evidence="4" id="KW-1185">Reference proteome</keyword>
<dbReference type="GO" id="GO:0030288">
    <property type="term" value="C:outer membrane-bounded periplasmic space"/>
    <property type="evidence" value="ECO:0007669"/>
    <property type="project" value="InterPro"/>
</dbReference>
<accession>A0A1E7WXZ2</accession>
<name>A0A1E7WXZ2_9BURK</name>
<keyword evidence="1" id="KW-0732">Signal</keyword>
<evidence type="ECO:0000256" key="1">
    <source>
        <dbReference type="SAM" id="SignalP"/>
    </source>
</evidence>
<evidence type="ECO:0000259" key="2">
    <source>
        <dbReference type="Pfam" id="PF00345"/>
    </source>
</evidence>
<feature type="chain" id="PRO_5009208008" evidence="1">
    <location>
        <begin position="19"/>
        <end position="237"/>
    </location>
</feature>
<gene>
    <name evidence="3" type="ORF">DUPY_16020</name>
</gene>
<proteinExistence type="predicted"/>
<reference evidence="4" key="1">
    <citation type="journal article" date="2016" name="Front. Microbiol.">
        <title>Molecular Keys to the Janthinobacterium and Duganella spp. Interaction with the Plant Pathogen Fusarium graminearum.</title>
        <authorList>
            <person name="Haack F.S."/>
            <person name="Poehlein A."/>
            <person name="Kroger C."/>
            <person name="Voigt C.A."/>
            <person name="Piepenbring M."/>
            <person name="Bode H.B."/>
            <person name="Daniel R."/>
            <person name="Schafer W."/>
            <person name="Streit W.R."/>
        </authorList>
    </citation>
    <scope>NUCLEOTIDE SEQUENCE [LARGE SCALE GENOMIC DNA]</scope>
    <source>
        <strain evidence="4">T54</strain>
    </source>
</reference>
<dbReference type="InterPro" id="IPR016147">
    <property type="entry name" value="Pili_assmbl_chaperone_N"/>
</dbReference>
<evidence type="ECO:0000313" key="3">
    <source>
        <dbReference type="EMBL" id="OFA04716.1"/>
    </source>
</evidence>
<dbReference type="InterPro" id="IPR050643">
    <property type="entry name" value="Periplasmic_pilus_chap"/>
</dbReference>
<dbReference type="PANTHER" id="PTHR30251">
    <property type="entry name" value="PILUS ASSEMBLY CHAPERONE"/>
    <property type="match status" value="1"/>
</dbReference>
<dbReference type="GO" id="GO:0071555">
    <property type="term" value="P:cell wall organization"/>
    <property type="evidence" value="ECO:0007669"/>
    <property type="project" value="InterPro"/>
</dbReference>
<feature type="signal peptide" evidence="1">
    <location>
        <begin position="1"/>
        <end position="18"/>
    </location>
</feature>
<sequence>MKLGMLVLIGMLGLEASAANLQISPVMIILRAGQGATGITMQNMGDTPVYGQVRVFLWDQNNMEDVLTPTQEVVASPPILQIGPKSSQIIRLVRRSSQLPSRELNYRILIDEIPREGEGPASGVDIRLRYSVPMFVQPADERMAPALAWAVYRQDDHWRLKVRNSGALRAQIGSFELRNAAGKNFTIAEGLFGYVLAGREREWRLPVPGDADLRGTLAVKANINAKPATASTVAVLE</sequence>
<dbReference type="InterPro" id="IPR008962">
    <property type="entry name" value="PapD-like_sf"/>
</dbReference>
<dbReference type="AlphaFoldDB" id="A0A1E7WXZ2"/>
<dbReference type="PANTHER" id="PTHR30251:SF4">
    <property type="entry name" value="SLR1668 PROTEIN"/>
    <property type="match status" value="1"/>
</dbReference>
<dbReference type="SUPFAM" id="SSF49354">
    <property type="entry name" value="PapD-like"/>
    <property type="match status" value="1"/>
</dbReference>
<dbReference type="InterPro" id="IPR013783">
    <property type="entry name" value="Ig-like_fold"/>
</dbReference>
<feature type="domain" description="Pili assembly chaperone N-terminal" evidence="2">
    <location>
        <begin position="21"/>
        <end position="139"/>
    </location>
</feature>
<organism evidence="3 4">
    <name type="scientific">Duganella phyllosphaerae</name>
    <dbReference type="NCBI Taxonomy" id="762836"/>
    <lineage>
        <taxon>Bacteria</taxon>
        <taxon>Pseudomonadati</taxon>
        <taxon>Pseudomonadota</taxon>
        <taxon>Betaproteobacteria</taxon>
        <taxon>Burkholderiales</taxon>
        <taxon>Oxalobacteraceae</taxon>
        <taxon>Telluria group</taxon>
        <taxon>Duganella</taxon>
    </lineage>
</organism>
<dbReference type="Gene3D" id="2.60.40.10">
    <property type="entry name" value="Immunoglobulins"/>
    <property type="match status" value="1"/>
</dbReference>
<protein>
    <submittedName>
        <fullName evidence="3">Putative chaperone protein EcpD</fullName>
    </submittedName>
</protein>
<comment type="caution">
    <text evidence="3">The sequence shown here is derived from an EMBL/GenBank/DDBJ whole genome shotgun (WGS) entry which is preliminary data.</text>
</comment>
<dbReference type="EMBL" id="LROM01000068">
    <property type="protein sequence ID" value="OFA04716.1"/>
    <property type="molecule type" value="Genomic_DNA"/>
</dbReference>
<evidence type="ECO:0000313" key="4">
    <source>
        <dbReference type="Proteomes" id="UP000175989"/>
    </source>
</evidence>
<dbReference type="Pfam" id="PF00345">
    <property type="entry name" value="PapD_N"/>
    <property type="match status" value="1"/>
</dbReference>
<dbReference type="Proteomes" id="UP000175989">
    <property type="component" value="Unassembled WGS sequence"/>
</dbReference>